<evidence type="ECO:0000313" key="9">
    <source>
        <dbReference type="EMBL" id="MFD1608769.1"/>
    </source>
</evidence>
<comment type="function">
    <text evidence="8">Nucleotidyltransferase involved in the post-translational modification of proteins. It can catalyze the addition of adenosine monophosphate (AMP) or uridine monophosphate (UMP) to a protein, resulting in modifications known as AMPylation and UMPylation.</text>
</comment>
<keyword evidence="2 8" id="KW-0808">Transferase</keyword>
<keyword evidence="3 8" id="KW-0548">Nucleotidyltransferase</keyword>
<keyword evidence="10" id="KW-1185">Reference proteome</keyword>
<proteinExistence type="inferred from homology"/>
<dbReference type="EC" id="2.7.7.108" evidence="8"/>
<feature type="binding site" evidence="8">
    <location>
        <position position="175"/>
    </location>
    <ligand>
        <name>ATP</name>
        <dbReference type="ChEBI" id="CHEBI:30616"/>
    </ligand>
</feature>
<evidence type="ECO:0000256" key="6">
    <source>
        <dbReference type="ARBA" id="ARBA00022840"/>
    </source>
</evidence>
<dbReference type="NCBIfam" id="NF000658">
    <property type="entry name" value="PRK00029.1"/>
    <property type="match status" value="1"/>
</dbReference>
<feature type="binding site" evidence="8">
    <location>
        <position position="261"/>
    </location>
    <ligand>
        <name>ATP</name>
        <dbReference type="ChEBI" id="CHEBI:30616"/>
    </ligand>
</feature>
<keyword evidence="4 8" id="KW-0479">Metal-binding</keyword>
<comment type="catalytic activity">
    <reaction evidence="8">
        <text>L-tyrosyl-[protein] + UTP = O-(5'-uridylyl)-L-tyrosyl-[protein] + diphosphate</text>
        <dbReference type="Rhea" id="RHEA:83887"/>
        <dbReference type="Rhea" id="RHEA-COMP:10136"/>
        <dbReference type="Rhea" id="RHEA-COMP:20238"/>
        <dbReference type="ChEBI" id="CHEBI:33019"/>
        <dbReference type="ChEBI" id="CHEBI:46398"/>
        <dbReference type="ChEBI" id="CHEBI:46858"/>
        <dbReference type="ChEBI" id="CHEBI:90602"/>
    </reaction>
</comment>
<evidence type="ECO:0000256" key="2">
    <source>
        <dbReference type="ARBA" id="ARBA00022679"/>
    </source>
</evidence>
<dbReference type="RefSeq" id="WP_251517345.1">
    <property type="nucleotide sequence ID" value="NZ_JAMBON010000055.1"/>
</dbReference>
<dbReference type="EC" id="2.7.7.-" evidence="8"/>
<protein>
    <recommendedName>
        <fullName evidence="8">Protein nucleotidyltransferase YdiU</fullName>
        <ecNumber evidence="8">2.7.7.-</ecNumber>
    </recommendedName>
    <alternativeName>
        <fullName evidence="8">Protein adenylyltransferase YdiU</fullName>
        <ecNumber evidence="8">2.7.7.108</ecNumber>
    </alternativeName>
    <alternativeName>
        <fullName evidence="8">Protein uridylyltransferase YdiU</fullName>
        <ecNumber evidence="8">2.7.7.-</ecNumber>
    </alternativeName>
</protein>
<feature type="binding site" evidence="8">
    <location>
        <position position="91"/>
    </location>
    <ligand>
        <name>ATP</name>
        <dbReference type="ChEBI" id="CHEBI:30616"/>
    </ligand>
</feature>
<dbReference type="PANTHER" id="PTHR12153">
    <property type="entry name" value="SELENOPROTEIN O"/>
    <property type="match status" value="1"/>
</dbReference>
<dbReference type="Proteomes" id="UP001597221">
    <property type="component" value="Unassembled WGS sequence"/>
</dbReference>
<dbReference type="PANTHER" id="PTHR12153:SF15">
    <property type="entry name" value="PROTEIN ADENYLYLTRANSFERASE SELO, MITOCHONDRIAL"/>
    <property type="match status" value="1"/>
</dbReference>
<accession>A0ABW4HT70</accession>
<comment type="caution">
    <text evidence="9">The sequence shown here is derived from an EMBL/GenBank/DDBJ whole genome shotgun (WGS) entry which is preliminary data.</text>
</comment>
<sequence>MKNNQGWNLKNTYTDLPEIFYEQVTPNPVRQPKLVIYNDELGASVGLNNEEMKGAEAVEIFAGNRVPTNSIPIAQSYAGHQFGHFTMLGDGRAMLIGEHITPDNERYDIQLKGAGKTPYSRGGDGRAALGPMLREYIISEAMHRLNIPTTRSLAVVTTGEMIQREIELEGAILTRVASSHIRVGTFQFAAKYGEIEELVKLADYTIERHDPDVMESPNPYLAFLQEVIRRQAQLIAKWQLVGFIHGVMNTDNMTISGETIDYGPCAFMDHYDPKTVFSSIDYNGRYAYQNQPGIASWNLARFAESLLPLLGRGKEEAVNNAQGAISEFSKLYRHHYYAGMRAKLGIMDEEAEDEKLIQDLLSMMQHYQVDYTNTFLALTYEDESNFPMGAMEDFKKWKTKWQERLSRQKQSKEESHELMRKSNPALIPRNRWVEEAIAAVVQNDDKTVMESLLAMLKNPYAHSDEQKEFAQRNYEIDEYQTFCGT</sequence>
<dbReference type="InterPro" id="IPR003846">
    <property type="entry name" value="SelO"/>
</dbReference>
<keyword evidence="7 8" id="KW-0460">Magnesium</keyword>
<comment type="catalytic activity">
    <reaction evidence="8">
        <text>L-threonyl-[protein] + ATP = 3-O-(5'-adenylyl)-L-threonyl-[protein] + diphosphate</text>
        <dbReference type="Rhea" id="RHEA:54292"/>
        <dbReference type="Rhea" id="RHEA-COMP:11060"/>
        <dbReference type="Rhea" id="RHEA-COMP:13847"/>
        <dbReference type="ChEBI" id="CHEBI:30013"/>
        <dbReference type="ChEBI" id="CHEBI:30616"/>
        <dbReference type="ChEBI" id="CHEBI:33019"/>
        <dbReference type="ChEBI" id="CHEBI:138113"/>
        <dbReference type="EC" id="2.7.7.108"/>
    </reaction>
</comment>
<evidence type="ECO:0000256" key="1">
    <source>
        <dbReference type="ARBA" id="ARBA00009747"/>
    </source>
</evidence>
<feature type="binding site" evidence="8">
    <location>
        <position position="112"/>
    </location>
    <ligand>
        <name>ATP</name>
        <dbReference type="ChEBI" id="CHEBI:30616"/>
    </ligand>
</feature>
<name>A0ABW4HT70_9BACI</name>
<feature type="binding site" evidence="8">
    <location>
        <position position="182"/>
    </location>
    <ligand>
        <name>ATP</name>
        <dbReference type="ChEBI" id="CHEBI:30616"/>
    </ligand>
</feature>
<feature type="binding site" evidence="8">
    <location>
        <position position="89"/>
    </location>
    <ligand>
        <name>ATP</name>
        <dbReference type="ChEBI" id="CHEBI:30616"/>
    </ligand>
</feature>
<keyword evidence="8" id="KW-0464">Manganese</keyword>
<feature type="active site" description="Proton acceptor" evidence="8">
    <location>
        <position position="251"/>
    </location>
</feature>
<keyword evidence="6 8" id="KW-0067">ATP-binding</keyword>
<feature type="binding site" evidence="8">
    <location>
        <position position="92"/>
    </location>
    <ligand>
        <name>ATP</name>
        <dbReference type="ChEBI" id="CHEBI:30616"/>
    </ligand>
</feature>
<reference evidence="10" key="1">
    <citation type="journal article" date="2019" name="Int. J. Syst. Evol. Microbiol.">
        <title>The Global Catalogue of Microorganisms (GCM) 10K type strain sequencing project: providing services to taxonomists for standard genome sequencing and annotation.</title>
        <authorList>
            <consortium name="The Broad Institute Genomics Platform"/>
            <consortium name="The Broad Institute Genome Sequencing Center for Infectious Disease"/>
            <person name="Wu L."/>
            <person name="Ma J."/>
        </authorList>
    </citation>
    <scope>NUCLEOTIDE SEQUENCE [LARGE SCALE GENOMIC DNA]</scope>
    <source>
        <strain evidence="10">CGMCC 1.12376</strain>
    </source>
</reference>
<comment type="catalytic activity">
    <reaction evidence="8">
        <text>L-seryl-[protein] + UTP = O-(5'-uridylyl)-L-seryl-[protein] + diphosphate</text>
        <dbReference type="Rhea" id="RHEA:64604"/>
        <dbReference type="Rhea" id="RHEA-COMP:9863"/>
        <dbReference type="Rhea" id="RHEA-COMP:16635"/>
        <dbReference type="ChEBI" id="CHEBI:29999"/>
        <dbReference type="ChEBI" id="CHEBI:33019"/>
        <dbReference type="ChEBI" id="CHEBI:46398"/>
        <dbReference type="ChEBI" id="CHEBI:156051"/>
    </reaction>
</comment>
<feature type="binding site" evidence="8">
    <location>
        <position position="252"/>
    </location>
    <ligand>
        <name>Mg(2+)</name>
        <dbReference type="ChEBI" id="CHEBI:18420"/>
    </ligand>
</feature>
<comment type="cofactor">
    <cofactor evidence="8">
        <name>Mg(2+)</name>
        <dbReference type="ChEBI" id="CHEBI:18420"/>
    </cofactor>
    <cofactor evidence="8">
        <name>Mn(2+)</name>
        <dbReference type="ChEBI" id="CHEBI:29035"/>
    </cofactor>
</comment>
<evidence type="ECO:0000256" key="5">
    <source>
        <dbReference type="ARBA" id="ARBA00022741"/>
    </source>
</evidence>
<dbReference type="EMBL" id="JBHUDE010000132">
    <property type="protein sequence ID" value="MFD1608769.1"/>
    <property type="molecule type" value="Genomic_DNA"/>
</dbReference>
<comment type="catalytic activity">
    <reaction evidence="8">
        <text>L-tyrosyl-[protein] + ATP = O-(5'-adenylyl)-L-tyrosyl-[protein] + diphosphate</text>
        <dbReference type="Rhea" id="RHEA:54288"/>
        <dbReference type="Rhea" id="RHEA-COMP:10136"/>
        <dbReference type="Rhea" id="RHEA-COMP:13846"/>
        <dbReference type="ChEBI" id="CHEBI:30616"/>
        <dbReference type="ChEBI" id="CHEBI:33019"/>
        <dbReference type="ChEBI" id="CHEBI:46858"/>
        <dbReference type="ChEBI" id="CHEBI:83624"/>
        <dbReference type="EC" id="2.7.7.108"/>
    </reaction>
</comment>
<comment type="catalytic activity">
    <reaction evidence="8">
        <text>L-seryl-[protein] + ATP = 3-O-(5'-adenylyl)-L-seryl-[protein] + diphosphate</text>
        <dbReference type="Rhea" id="RHEA:58120"/>
        <dbReference type="Rhea" id="RHEA-COMP:9863"/>
        <dbReference type="Rhea" id="RHEA-COMP:15073"/>
        <dbReference type="ChEBI" id="CHEBI:29999"/>
        <dbReference type="ChEBI" id="CHEBI:30616"/>
        <dbReference type="ChEBI" id="CHEBI:33019"/>
        <dbReference type="ChEBI" id="CHEBI:142516"/>
        <dbReference type="EC" id="2.7.7.108"/>
    </reaction>
</comment>
<feature type="binding site" evidence="8">
    <location>
        <position position="261"/>
    </location>
    <ligand>
        <name>Mg(2+)</name>
        <dbReference type="ChEBI" id="CHEBI:18420"/>
    </ligand>
</feature>
<dbReference type="Pfam" id="PF02696">
    <property type="entry name" value="SelO"/>
    <property type="match status" value="1"/>
</dbReference>
<dbReference type="HAMAP" id="MF_00692">
    <property type="entry name" value="SelO"/>
    <property type="match status" value="1"/>
</dbReference>
<evidence type="ECO:0000256" key="4">
    <source>
        <dbReference type="ARBA" id="ARBA00022723"/>
    </source>
</evidence>
<comment type="similarity">
    <text evidence="1 8">Belongs to the SELO family.</text>
</comment>
<evidence type="ECO:0000256" key="8">
    <source>
        <dbReference type="HAMAP-Rule" id="MF_00692"/>
    </source>
</evidence>
<keyword evidence="5 8" id="KW-0547">Nucleotide-binding</keyword>
<evidence type="ECO:0000256" key="7">
    <source>
        <dbReference type="ARBA" id="ARBA00022842"/>
    </source>
</evidence>
<gene>
    <name evidence="8" type="primary">ydiU</name>
    <name evidence="8" type="synonym">selO</name>
    <name evidence="9" type="ORF">ACFSBH_14180</name>
</gene>
<feature type="binding site" evidence="8">
    <location>
        <position position="124"/>
    </location>
    <ligand>
        <name>ATP</name>
        <dbReference type="ChEBI" id="CHEBI:30616"/>
    </ligand>
</feature>
<evidence type="ECO:0000256" key="3">
    <source>
        <dbReference type="ARBA" id="ARBA00022695"/>
    </source>
</evidence>
<organism evidence="9 10">
    <name type="scientific">Oceanobacillus luteolus</name>
    <dbReference type="NCBI Taxonomy" id="1274358"/>
    <lineage>
        <taxon>Bacteria</taxon>
        <taxon>Bacillati</taxon>
        <taxon>Bacillota</taxon>
        <taxon>Bacilli</taxon>
        <taxon>Bacillales</taxon>
        <taxon>Bacillaceae</taxon>
        <taxon>Oceanobacillus</taxon>
    </lineage>
</organism>
<feature type="binding site" evidence="8">
    <location>
        <position position="125"/>
    </location>
    <ligand>
        <name>ATP</name>
        <dbReference type="ChEBI" id="CHEBI:30616"/>
    </ligand>
</feature>
<evidence type="ECO:0000313" key="10">
    <source>
        <dbReference type="Proteomes" id="UP001597221"/>
    </source>
</evidence>
<comment type="catalytic activity">
    <reaction evidence="8">
        <text>L-histidyl-[protein] + UTP = N(tele)-(5'-uridylyl)-L-histidyl-[protein] + diphosphate</text>
        <dbReference type="Rhea" id="RHEA:83891"/>
        <dbReference type="Rhea" id="RHEA-COMP:9745"/>
        <dbReference type="Rhea" id="RHEA-COMP:20239"/>
        <dbReference type="ChEBI" id="CHEBI:29979"/>
        <dbReference type="ChEBI" id="CHEBI:33019"/>
        <dbReference type="ChEBI" id="CHEBI:46398"/>
        <dbReference type="ChEBI" id="CHEBI:233474"/>
    </reaction>
</comment>